<reference evidence="7 8" key="1">
    <citation type="submission" date="2016-08" db="EMBL/GenBank/DDBJ databases">
        <title>Complete Genome Sequence Of The Indigo Reducing Clostridium isatidis DSM15098.</title>
        <authorList>
            <person name="Little G.T."/>
            <person name="Minton N.P."/>
        </authorList>
    </citation>
    <scope>NUCLEOTIDE SEQUENCE [LARGE SCALE GENOMIC DNA]</scope>
    <source>
        <strain evidence="7 8">DSM 15098</strain>
    </source>
</reference>
<evidence type="ECO:0000313" key="8">
    <source>
        <dbReference type="Proteomes" id="UP000264883"/>
    </source>
</evidence>
<keyword evidence="3 6" id="KW-0812">Transmembrane</keyword>
<evidence type="ECO:0000256" key="5">
    <source>
        <dbReference type="ARBA" id="ARBA00023136"/>
    </source>
</evidence>
<accession>A0A343JF58</accession>
<dbReference type="CDD" id="cd06580">
    <property type="entry name" value="TM_PBP1_transp_TpRbsC_like"/>
    <property type="match status" value="1"/>
</dbReference>
<dbReference type="RefSeq" id="WP_207652781.1">
    <property type="nucleotide sequence ID" value="NZ_CP016786.1"/>
</dbReference>
<feature type="transmembrane region" description="Helical" evidence="6">
    <location>
        <begin position="295"/>
        <end position="316"/>
    </location>
</feature>
<gene>
    <name evidence="7" type="ORF">BEN51_12070</name>
</gene>
<feature type="transmembrane region" description="Helical" evidence="6">
    <location>
        <begin position="93"/>
        <end position="109"/>
    </location>
</feature>
<dbReference type="GO" id="GO:0005886">
    <property type="term" value="C:plasma membrane"/>
    <property type="evidence" value="ECO:0007669"/>
    <property type="project" value="UniProtKB-SubCell"/>
</dbReference>
<organism evidence="7 8">
    <name type="scientific">Clostridium isatidis</name>
    <dbReference type="NCBI Taxonomy" id="182773"/>
    <lineage>
        <taxon>Bacteria</taxon>
        <taxon>Bacillati</taxon>
        <taxon>Bacillota</taxon>
        <taxon>Clostridia</taxon>
        <taxon>Eubacteriales</taxon>
        <taxon>Clostridiaceae</taxon>
        <taxon>Clostridium</taxon>
    </lineage>
</organism>
<feature type="transmembrane region" description="Helical" evidence="6">
    <location>
        <begin position="192"/>
        <end position="213"/>
    </location>
</feature>
<dbReference type="Proteomes" id="UP000264883">
    <property type="component" value="Chromosome"/>
</dbReference>
<feature type="transmembrane region" description="Helical" evidence="6">
    <location>
        <begin position="269"/>
        <end position="288"/>
    </location>
</feature>
<evidence type="ECO:0000256" key="1">
    <source>
        <dbReference type="ARBA" id="ARBA00004651"/>
    </source>
</evidence>
<evidence type="ECO:0000256" key="4">
    <source>
        <dbReference type="ARBA" id="ARBA00022989"/>
    </source>
</evidence>
<proteinExistence type="predicted"/>
<evidence type="ECO:0000313" key="7">
    <source>
        <dbReference type="EMBL" id="ASW44166.1"/>
    </source>
</evidence>
<keyword evidence="4 6" id="KW-1133">Transmembrane helix</keyword>
<dbReference type="GO" id="GO:0022857">
    <property type="term" value="F:transmembrane transporter activity"/>
    <property type="evidence" value="ECO:0007669"/>
    <property type="project" value="InterPro"/>
</dbReference>
<feature type="transmembrane region" description="Helical" evidence="6">
    <location>
        <begin position="243"/>
        <end position="263"/>
    </location>
</feature>
<name>A0A343JF58_9CLOT</name>
<evidence type="ECO:0000256" key="6">
    <source>
        <dbReference type="SAM" id="Phobius"/>
    </source>
</evidence>
<dbReference type="InterPro" id="IPR001851">
    <property type="entry name" value="ABC_transp_permease"/>
</dbReference>
<feature type="transmembrane region" description="Helical" evidence="6">
    <location>
        <begin position="322"/>
        <end position="341"/>
    </location>
</feature>
<keyword evidence="2" id="KW-1003">Cell membrane</keyword>
<dbReference type="EMBL" id="CP016786">
    <property type="protein sequence ID" value="ASW44166.1"/>
    <property type="molecule type" value="Genomic_DNA"/>
</dbReference>
<feature type="transmembrane region" description="Helical" evidence="6">
    <location>
        <begin position="21"/>
        <end position="40"/>
    </location>
</feature>
<evidence type="ECO:0000256" key="3">
    <source>
        <dbReference type="ARBA" id="ARBA00022692"/>
    </source>
</evidence>
<sequence length="364" mass="39453">MSMRFVKRGEISKKQQIITSIIAVILALAASGIFLLALKLNPIEVYGEMIKGALGNKISFRQTVVEAIPLAITGLGIAVAFKMNYSNIGGEGQIIMGAFGAALIALKLPNLSQSLMLMMMFLSGIFFASLWALIPGFLRIKWKVSEAITTLMMNYIALKFVAYLQYGPWRDKSALGFPKIASFGKNALLPKLFNINIGWLIAIILSIIVYIFLNKTKKGFEISVIGKGESTAKYAGINIKRTMLQTIVISGVICGITGVVQAAGISETLSVEVSGGVGYTAIIIACLAKHNPYMIGVISFLFATLVQGGTYIQTIYSVPDSVALIIQAMILFFVLGSEIFTNYKVVIRNSSFNKKETSVIEEVA</sequence>
<comment type="subcellular location">
    <subcellularLocation>
        <location evidence="1">Cell membrane</location>
        <topology evidence="1">Multi-pass membrane protein</topology>
    </subcellularLocation>
</comment>
<dbReference type="Pfam" id="PF02653">
    <property type="entry name" value="BPD_transp_2"/>
    <property type="match status" value="1"/>
</dbReference>
<protein>
    <submittedName>
        <fullName evidence="7">Branched-chain amino acid ABC transporter permease</fullName>
    </submittedName>
</protein>
<dbReference type="KEGG" id="cia:BEN51_12070"/>
<keyword evidence="8" id="KW-1185">Reference proteome</keyword>
<evidence type="ECO:0000256" key="2">
    <source>
        <dbReference type="ARBA" id="ARBA00022475"/>
    </source>
</evidence>
<feature type="transmembrane region" description="Helical" evidence="6">
    <location>
        <begin position="60"/>
        <end position="81"/>
    </location>
</feature>
<keyword evidence="5 6" id="KW-0472">Membrane</keyword>
<feature type="transmembrane region" description="Helical" evidence="6">
    <location>
        <begin position="115"/>
        <end position="134"/>
    </location>
</feature>
<dbReference type="PANTHER" id="PTHR47089">
    <property type="entry name" value="ABC TRANSPORTER, PERMEASE PROTEIN"/>
    <property type="match status" value="1"/>
</dbReference>
<dbReference type="AlphaFoldDB" id="A0A343JF58"/>
<dbReference type="PANTHER" id="PTHR47089:SF1">
    <property type="entry name" value="GUANOSINE ABC TRANSPORTER PERMEASE PROTEIN NUPP"/>
    <property type="match status" value="1"/>
</dbReference>
<feature type="transmembrane region" description="Helical" evidence="6">
    <location>
        <begin position="146"/>
        <end position="166"/>
    </location>
</feature>